<dbReference type="SUPFAM" id="SSF75420">
    <property type="entry name" value="YhbC-like, N-terminal domain"/>
    <property type="match status" value="1"/>
</dbReference>
<feature type="domain" description="Ribosome maturation factor RimP N-terminal" evidence="5">
    <location>
        <begin position="33"/>
        <end position="104"/>
    </location>
</feature>
<dbReference type="GO" id="GO:0006412">
    <property type="term" value="P:translation"/>
    <property type="evidence" value="ECO:0007669"/>
    <property type="project" value="TreeGrafter"/>
</dbReference>
<dbReference type="Gene3D" id="2.30.30.180">
    <property type="entry name" value="Ribosome maturation factor RimP, C-terminal domain"/>
    <property type="match status" value="1"/>
</dbReference>
<feature type="region of interest" description="Disordered" evidence="4">
    <location>
        <begin position="186"/>
        <end position="259"/>
    </location>
</feature>
<dbReference type="NCBIfam" id="NF000933">
    <property type="entry name" value="PRK00092.2-6"/>
    <property type="match status" value="1"/>
</dbReference>
<keyword evidence="2 3" id="KW-0690">Ribosome biogenesis</keyword>
<name>A0A933W229_RHOPL</name>
<dbReference type="Proteomes" id="UP000782519">
    <property type="component" value="Unassembled WGS sequence"/>
</dbReference>
<feature type="compositionally biased region" description="Basic and acidic residues" evidence="4">
    <location>
        <begin position="186"/>
        <end position="195"/>
    </location>
</feature>
<dbReference type="CDD" id="cd01734">
    <property type="entry name" value="YlxS_C"/>
    <property type="match status" value="1"/>
</dbReference>
<feature type="compositionally biased region" description="Low complexity" evidence="4">
    <location>
        <begin position="227"/>
        <end position="236"/>
    </location>
</feature>
<dbReference type="Gene3D" id="3.30.300.70">
    <property type="entry name" value="RimP-like superfamily, N-terminal"/>
    <property type="match status" value="1"/>
</dbReference>
<protein>
    <recommendedName>
        <fullName evidence="3">Ribosome maturation factor RimP</fullName>
    </recommendedName>
</protein>
<sequence>MTDPIADSVAPDLLAEPRLVVEPGVAARFSAVAEPVLVAMGYRLVRIKVSGEAGCTVQIMAERPDGTMLIDDCEAVSKALSPVLDVTDPIDRAYRLEISSPGIDRPLVRRSDFARYSGHLVKIEMAVPHQGRKRYRGLLDGVEGDAIRIQREGVKDEDPLVLLPMHDIADARLVLTDELIAESMRRGKQAERELKQSLGLAPPPPPHAKRSDPKKSNAPKPKPKPPAKAAAKPKPTNTKKHRLAADRLRRGDTDLSEGD</sequence>
<dbReference type="InterPro" id="IPR035956">
    <property type="entry name" value="RimP_N_sf"/>
</dbReference>
<comment type="similarity">
    <text evidence="3">Belongs to the RimP family.</text>
</comment>
<evidence type="ECO:0000313" key="7">
    <source>
        <dbReference type="EMBL" id="MBI5129893.1"/>
    </source>
</evidence>
<dbReference type="InterPro" id="IPR028998">
    <property type="entry name" value="RimP_C"/>
</dbReference>
<dbReference type="GO" id="GO:0005829">
    <property type="term" value="C:cytosol"/>
    <property type="evidence" value="ECO:0007669"/>
    <property type="project" value="TreeGrafter"/>
</dbReference>
<dbReference type="EMBL" id="JACRJB010000026">
    <property type="protein sequence ID" value="MBI5129893.1"/>
    <property type="molecule type" value="Genomic_DNA"/>
</dbReference>
<comment type="caution">
    <text evidence="7">The sequence shown here is derived from an EMBL/GenBank/DDBJ whole genome shotgun (WGS) entry which is preliminary data.</text>
</comment>
<dbReference type="NCBIfam" id="NF000932">
    <property type="entry name" value="PRK00092.2-5"/>
    <property type="match status" value="1"/>
</dbReference>
<evidence type="ECO:0000256" key="3">
    <source>
        <dbReference type="HAMAP-Rule" id="MF_01077"/>
    </source>
</evidence>
<gene>
    <name evidence="3 7" type="primary">rimP</name>
    <name evidence="7" type="ORF">HZA66_10660</name>
</gene>
<accession>A0A933W229</accession>
<evidence type="ECO:0000313" key="8">
    <source>
        <dbReference type="Proteomes" id="UP000782519"/>
    </source>
</evidence>
<dbReference type="Pfam" id="PF02576">
    <property type="entry name" value="RimP_N"/>
    <property type="match status" value="1"/>
</dbReference>
<dbReference type="GO" id="GO:0000028">
    <property type="term" value="P:ribosomal small subunit assembly"/>
    <property type="evidence" value="ECO:0007669"/>
    <property type="project" value="TreeGrafter"/>
</dbReference>
<comment type="subcellular location">
    <subcellularLocation>
        <location evidence="3">Cytoplasm</location>
    </subcellularLocation>
</comment>
<dbReference type="SUPFAM" id="SSF74942">
    <property type="entry name" value="YhbC-like, C-terminal domain"/>
    <property type="match status" value="1"/>
</dbReference>
<dbReference type="PANTHER" id="PTHR33867:SF1">
    <property type="entry name" value="RIBOSOME MATURATION FACTOR RIMP"/>
    <property type="match status" value="1"/>
</dbReference>
<feature type="compositionally biased region" description="Basic and acidic residues" evidence="4">
    <location>
        <begin position="243"/>
        <end position="253"/>
    </location>
</feature>
<dbReference type="AlphaFoldDB" id="A0A933W229"/>
<evidence type="ECO:0000256" key="1">
    <source>
        <dbReference type="ARBA" id="ARBA00022490"/>
    </source>
</evidence>
<dbReference type="InterPro" id="IPR036847">
    <property type="entry name" value="RimP_C_sf"/>
</dbReference>
<dbReference type="Pfam" id="PF17384">
    <property type="entry name" value="DUF150_C"/>
    <property type="match status" value="1"/>
</dbReference>
<dbReference type="PANTHER" id="PTHR33867">
    <property type="entry name" value="RIBOSOME MATURATION FACTOR RIMP"/>
    <property type="match status" value="1"/>
</dbReference>
<dbReference type="HAMAP" id="MF_01077">
    <property type="entry name" value="RimP"/>
    <property type="match status" value="1"/>
</dbReference>
<keyword evidence="1 3" id="KW-0963">Cytoplasm</keyword>
<dbReference type="InterPro" id="IPR003728">
    <property type="entry name" value="Ribosome_maturation_RimP"/>
</dbReference>
<organism evidence="7 8">
    <name type="scientific">Rhodopseudomonas palustris</name>
    <dbReference type="NCBI Taxonomy" id="1076"/>
    <lineage>
        <taxon>Bacteria</taxon>
        <taxon>Pseudomonadati</taxon>
        <taxon>Pseudomonadota</taxon>
        <taxon>Alphaproteobacteria</taxon>
        <taxon>Hyphomicrobiales</taxon>
        <taxon>Nitrobacteraceae</taxon>
        <taxon>Rhodopseudomonas</taxon>
    </lineage>
</organism>
<proteinExistence type="inferred from homology"/>
<feature type="domain" description="Ribosome maturation factor RimP C-terminal" evidence="6">
    <location>
        <begin position="107"/>
        <end position="176"/>
    </location>
</feature>
<evidence type="ECO:0000259" key="6">
    <source>
        <dbReference type="Pfam" id="PF17384"/>
    </source>
</evidence>
<dbReference type="InterPro" id="IPR028989">
    <property type="entry name" value="RimP_N"/>
</dbReference>
<evidence type="ECO:0000256" key="4">
    <source>
        <dbReference type="SAM" id="MobiDB-lite"/>
    </source>
</evidence>
<evidence type="ECO:0000256" key="2">
    <source>
        <dbReference type="ARBA" id="ARBA00022517"/>
    </source>
</evidence>
<reference evidence="7" key="1">
    <citation type="submission" date="2020-07" db="EMBL/GenBank/DDBJ databases">
        <title>Huge and variable diversity of episymbiotic CPR bacteria and DPANN archaea in groundwater ecosystems.</title>
        <authorList>
            <person name="He C.Y."/>
            <person name="Keren R."/>
            <person name="Whittaker M."/>
            <person name="Farag I.F."/>
            <person name="Doudna J."/>
            <person name="Cate J.H.D."/>
            <person name="Banfield J.F."/>
        </authorList>
    </citation>
    <scope>NUCLEOTIDE SEQUENCE</scope>
    <source>
        <strain evidence="7">NC_groundwater_1818_Pr3_B-0.1um_66_35</strain>
    </source>
</reference>
<comment type="function">
    <text evidence="3">Required for maturation of 30S ribosomal subunits.</text>
</comment>
<evidence type="ECO:0000259" key="5">
    <source>
        <dbReference type="Pfam" id="PF02576"/>
    </source>
</evidence>